<accession>A0A150GBH4</accession>
<gene>
    <name evidence="2" type="ORF">GPECTOR_37g190</name>
</gene>
<dbReference type="OrthoDB" id="532789at2759"/>
<dbReference type="Pfam" id="PF02996">
    <property type="entry name" value="Prefoldin"/>
    <property type="match status" value="1"/>
</dbReference>
<dbReference type="EMBL" id="LSYV01000038">
    <property type="protein sequence ID" value="KXZ47184.1"/>
    <property type="molecule type" value="Genomic_DNA"/>
</dbReference>
<feature type="coiled-coil region" evidence="1">
    <location>
        <begin position="31"/>
        <end position="58"/>
    </location>
</feature>
<dbReference type="InterPro" id="IPR009053">
    <property type="entry name" value="Prefoldin"/>
</dbReference>
<dbReference type="PANTHER" id="PTHR13345">
    <property type="entry name" value="MEDIATOR OF RNA POLYMERASE II TRANSCRIPTION SUBUNIT 10"/>
    <property type="match status" value="1"/>
</dbReference>
<name>A0A150GBH4_GONPE</name>
<reference evidence="3" key="1">
    <citation type="journal article" date="2016" name="Nat. Commun.">
        <title>The Gonium pectorale genome demonstrates co-option of cell cycle regulation during the evolution of multicellularity.</title>
        <authorList>
            <person name="Hanschen E.R."/>
            <person name="Marriage T.N."/>
            <person name="Ferris P.J."/>
            <person name="Hamaji T."/>
            <person name="Toyoda A."/>
            <person name="Fujiyama A."/>
            <person name="Neme R."/>
            <person name="Noguchi H."/>
            <person name="Minakuchi Y."/>
            <person name="Suzuki M."/>
            <person name="Kawai-Toyooka H."/>
            <person name="Smith D.R."/>
            <person name="Sparks H."/>
            <person name="Anderson J."/>
            <person name="Bakaric R."/>
            <person name="Luria V."/>
            <person name="Karger A."/>
            <person name="Kirschner M.W."/>
            <person name="Durand P.M."/>
            <person name="Michod R.E."/>
            <person name="Nozaki H."/>
            <person name="Olson B.J."/>
        </authorList>
    </citation>
    <scope>NUCLEOTIDE SEQUENCE [LARGE SCALE GENOMIC DNA]</scope>
    <source>
        <strain evidence="3">NIES-2863</strain>
    </source>
</reference>
<evidence type="ECO:0000313" key="3">
    <source>
        <dbReference type="Proteomes" id="UP000075714"/>
    </source>
</evidence>
<dbReference type="GO" id="GO:0045944">
    <property type="term" value="P:positive regulation of transcription by RNA polymerase II"/>
    <property type="evidence" value="ECO:0007669"/>
    <property type="project" value="TreeGrafter"/>
</dbReference>
<dbReference type="GO" id="GO:0003712">
    <property type="term" value="F:transcription coregulator activity"/>
    <property type="evidence" value="ECO:0007669"/>
    <property type="project" value="TreeGrafter"/>
</dbReference>
<keyword evidence="1" id="KW-0175">Coiled coil</keyword>
<evidence type="ECO:0000313" key="2">
    <source>
        <dbReference type="EMBL" id="KXZ47184.1"/>
    </source>
</evidence>
<protein>
    <submittedName>
        <fullName evidence="2">Uncharacterized protein</fullName>
    </submittedName>
</protein>
<dbReference type="GO" id="GO:0009409">
    <property type="term" value="P:response to cold"/>
    <property type="evidence" value="ECO:0007669"/>
    <property type="project" value="UniProtKB-ARBA"/>
</dbReference>
<organism evidence="2 3">
    <name type="scientific">Gonium pectorale</name>
    <name type="common">Green alga</name>
    <dbReference type="NCBI Taxonomy" id="33097"/>
    <lineage>
        <taxon>Eukaryota</taxon>
        <taxon>Viridiplantae</taxon>
        <taxon>Chlorophyta</taxon>
        <taxon>core chlorophytes</taxon>
        <taxon>Chlorophyceae</taxon>
        <taxon>CS clade</taxon>
        <taxon>Chlamydomonadales</taxon>
        <taxon>Volvocaceae</taxon>
        <taxon>Gonium</taxon>
    </lineage>
</organism>
<dbReference type="GO" id="GO:0006457">
    <property type="term" value="P:protein folding"/>
    <property type="evidence" value="ECO:0007669"/>
    <property type="project" value="UniProtKB-ARBA"/>
</dbReference>
<dbReference type="InterPro" id="IPR004127">
    <property type="entry name" value="Prefoldin_subunit_alpha"/>
</dbReference>
<dbReference type="GO" id="GO:0016592">
    <property type="term" value="C:mediator complex"/>
    <property type="evidence" value="ECO:0007669"/>
    <property type="project" value="TreeGrafter"/>
</dbReference>
<keyword evidence="3" id="KW-1185">Reference proteome</keyword>
<evidence type="ECO:0000256" key="1">
    <source>
        <dbReference type="SAM" id="Coils"/>
    </source>
</evidence>
<sequence>MPATPDNPTQQDDPLTPEQLASEIRKFEGYLDRFAGDIERLEARRDRLKEDISEYELLVSNVDKLLADGSPPLETRTDLGCDVSVTARVPDTRRVFVAVGLGFNVQAELSEVAGLVGPRRCFLAAQLSDVERQLGDAQAAAGAFEDSLRLLRQEQAGVRAAASTAGVR</sequence>
<dbReference type="Proteomes" id="UP000075714">
    <property type="component" value="Unassembled WGS sequence"/>
</dbReference>
<comment type="caution">
    <text evidence="2">The sequence shown here is derived from an EMBL/GenBank/DDBJ whole genome shotgun (WGS) entry which is preliminary data.</text>
</comment>
<dbReference type="STRING" id="33097.A0A150GBH4"/>
<dbReference type="Gene3D" id="1.10.287.370">
    <property type="match status" value="1"/>
</dbReference>
<dbReference type="AlphaFoldDB" id="A0A150GBH4"/>
<proteinExistence type="predicted"/>
<dbReference type="PANTHER" id="PTHR13345:SF9">
    <property type="entry name" value="PROTEIN UXT"/>
    <property type="match status" value="1"/>
</dbReference>
<dbReference type="SUPFAM" id="SSF46579">
    <property type="entry name" value="Prefoldin"/>
    <property type="match status" value="1"/>
</dbReference>